<keyword evidence="1" id="KW-1133">Transmembrane helix</keyword>
<protein>
    <submittedName>
        <fullName evidence="3">Uncharacterized protein</fullName>
    </submittedName>
</protein>
<dbReference type="Proteomes" id="UP000557656">
    <property type="component" value="Unassembled WGS sequence"/>
</dbReference>
<evidence type="ECO:0000313" key="3">
    <source>
        <dbReference type="EMBL" id="NVP32919.1"/>
    </source>
</evidence>
<evidence type="ECO:0000313" key="4">
    <source>
        <dbReference type="Proteomes" id="UP000531581"/>
    </source>
</evidence>
<evidence type="ECO:0000256" key="1">
    <source>
        <dbReference type="SAM" id="Phobius"/>
    </source>
</evidence>
<feature type="transmembrane region" description="Helical" evidence="1">
    <location>
        <begin position="81"/>
        <end position="102"/>
    </location>
</feature>
<feature type="transmembrane region" description="Helical" evidence="1">
    <location>
        <begin position="40"/>
        <end position="60"/>
    </location>
</feature>
<reference evidence="4 5" key="1">
    <citation type="submission" date="2020-05" db="EMBL/GenBank/DDBJ databases">
        <title>Draft Genome Sequences of Sphingomonas sp. Isolated from the International Space Station.</title>
        <authorList>
            <person name="Bijlani S."/>
            <person name="Singh N.K."/>
            <person name="Mason C.E."/>
            <person name="Wang C.C."/>
            <person name="Venkateswaran K."/>
        </authorList>
    </citation>
    <scope>NUCLEOTIDE SEQUENCE [LARGE SCALE GENOMIC DNA]</scope>
    <source>
        <strain evidence="2 5">IIF7SW-B5</strain>
        <strain evidence="3">ISS-IIF7SWP</strain>
    </source>
</reference>
<evidence type="ECO:0000313" key="2">
    <source>
        <dbReference type="EMBL" id="NNG53804.1"/>
    </source>
</evidence>
<evidence type="ECO:0000313" key="5">
    <source>
        <dbReference type="Proteomes" id="UP000557656"/>
    </source>
</evidence>
<dbReference type="EMBL" id="JABEOV010000015">
    <property type="protein sequence ID" value="NNG53804.1"/>
    <property type="molecule type" value="Genomic_DNA"/>
</dbReference>
<dbReference type="EMBL" id="JABYQV010000021">
    <property type="protein sequence ID" value="NVP32919.1"/>
    <property type="molecule type" value="Genomic_DNA"/>
</dbReference>
<organism evidence="3 4">
    <name type="scientific">Sphingomonas sanguinis</name>
    <dbReference type="NCBI Taxonomy" id="33051"/>
    <lineage>
        <taxon>Bacteria</taxon>
        <taxon>Pseudomonadati</taxon>
        <taxon>Pseudomonadota</taxon>
        <taxon>Alphaproteobacteria</taxon>
        <taxon>Sphingomonadales</taxon>
        <taxon>Sphingomonadaceae</taxon>
        <taxon>Sphingomonas</taxon>
    </lineage>
</organism>
<name>A0A7Y7QY77_9SPHN</name>
<proteinExistence type="predicted"/>
<dbReference type="Proteomes" id="UP000531581">
    <property type="component" value="Unassembled WGS sequence"/>
</dbReference>
<accession>A0A7Y7QY77</accession>
<keyword evidence="1" id="KW-0812">Transmembrane</keyword>
<comment type="caution">
    <text evidence="3">The sequence shown here is derived from an EMBL/GenBank/DDBJ whole genome shotgun (WGS) entry which is preliminary data.</text>
</comment>
<feature type="transmembrane region" description="Helical" evidence="1">
    <location>
        <begin position="108"/>
        <end position="129"/>
    </location>
</feature>
<keyword evidence="5" id="KW-1185">Reference proteome</keyword>
<dbReference type="RefSeq" id="WP_170171174.1">
    <property type="nucleotide sequence ID" value="NZ_JABEOV010000015.1"/>
</dbReference>
<dbReference type="AlphaFoldDB" id="A0A7Y7QY77"/>
<feature type="transmembrane region" description="Helical" evidence="1">
    <location>
        <begin position="16"/>
        <end position="34"/>
    </location>
</feature>
<keyword evidence="1" id="KW-0472">Membrane</keyword>
<sequence>MMNLVEKAEARSRDRAIVYYLTALVLLLVAIARLQVSDASWFVIVGAAAISLTSLPIRLFEWRKLAPLLNDETTRDHRRSSIAAGFWVMLASAALIAGLPRLHALEAIVAARIVITAGLMAALIAFATLELRAGR</sequence>
<gene>
    <name evidence="2" type="ORF">HKX05_10620</name>
    <name evidence="3" type="ORF">HLV41_17930</name>
</gene>